<feature type="compositionally biased region" description="Low complexity" evidence="1">
    <location>
        <begin position="729"/>
        <end position="739"/>
    </location>
</feature>
<dbReference type="PANTHER" id="PTHR12393:SF6">
    <property type="entry name" value="SPHINGOMYELIN PHOSPHODIESTERASE 2"/>
    <property type="match status" value="1"/>
</dbReference>
<feature type="region of interest" description="Disordered" evidence="1">
    <location>
        <begin position="727"/>
        <end position="754"/>
    </location>
</feature>
<feature type="transmembrane region" description="Helical" evidence="2">
    <location>
        <begin position="31"/>
        <end position="52"/>
    </location>
</feature>
<accession>A0A835T7U4</accession>
<sequence length="804" mass="83425">MAFVAFLGFYVACVVCVLGAEHVHSDVARDIAAIVIVGLFVIDSLALGGMYIREAITVCCCSARTSAASHGQQPLAPHDSEQGKPEYNPMLPPVPVAEPVLKPPVLLEQAPAQPVVVVATTPGVLKLTCSEAAAALRGRYRALRLSQAGWPPGFVYGLHFEESHRAEQPWPGDAFVAHWGRPEPWYALSRRRRHRLLCLAAACHHEDSLGAALEYSGVDLGAEVMEAAAAAGDLSSAQRLVREGCECSSKALAAAARGGHLPILEWIRSNGDAPRLHLRSAFDWSRNAIAAAACTGGHQQVLSWLEQGMPMPAQAQAEAEAGLAQTDFPAAAAGGGTAADFVASQWDGGDPLRKLLAEAAGPLVGARMFDYDVTGMVSDLWEAAAKHLADYVQRWRWLAAAAALPPRWQLIAAKWAALDSHAAALAELLDEWEAMADMPPLATLAPELRMSIGYMSMEVLRVLQQRSVLPSSCTFSSSDVVTCTHMDVVAWLAAREDLEEPGSAECVAARWARIFRGVAAAGADTTLLRLLHERRGAAIDLAAVAEGGSEEAMEWAVGALRAQEAVVTLTAEQLLAVTDGGNLAIAAWLLDRGLVTWPRRQAAAEVAGGGGGANASGSSAPAAAGVPGGGGGESGAGGGGADGSDGGGGDSSAPPSPAGSGTTSGSAPPSPLKVTACFRLYHMYRPGSWRRLMDSPQPSSQSAGAAADSAAGEAAPAAGAVGEAGGGAAAAAQAAGGSSNDEGANSSDGSGNVPMVTLDQLDSYEELWEFIHSDDIARRWQVQPHQVKWSDIENGVESEEAGWD</sequence>
<proteinExistence type="predicted"/>
<feature type="compositionally biased region" description="Low complexity" evidence="1">
    <location>
        <begin position="615"/>
        <end position="625"/>
    </location>
</feature>
<dbReference type="GO" id="GO:0005783">
    <property type="term" value="C:endoplasmic reticulum"/>
    <property type="evidence" value="ECO:0007669"/>
    <property type="project" value="TreeGrafter"/>
</dbReference>
<keyword evidence="4" id="KW-1185">Reference proteome</keyword>
<protein>
    <submittedName>
        <fullName evidence="3">Uncharacterized protein</fullName>
    </submittedName>
</protein>
<keyword evidence="2" id="KW-1133">Transmembrane helix</keyword>
<feature type="compositionally biased region" description="Low complexity" evidence="1">
    <location>
        <begin position="658"/>
        <end position="667"/>
    </location>
</feature>
<dbReference type="Proteomes" id="UP000650467">
    <property type="component" value="Unassembled WGS sequence"/>
</dbReference>
<dbReference type="GO" id="GO:0046513">
    <property type="term" value="P:ceramide biosynthetic process"/>
    <property type="evidence" value="ECO:0007669"/>
    <property type="project" value="TreeGrafter"/>
</dbReference>
<comment type="caution">
    <text evidence="3">The sequence shown here is derived from an EMBL/GenBank/DDBJ whole genome shotgun (WGS) entry which is preliminary data.</text>
</comment>
<dbReference type="GO" id="GO:0016020">
    <property type="term" value="C:membrane"/>
    <property type="evidence" value="ECO:0007669"/>
    <property type="project" value="TreeGrafter"/>
</dbReference>
<organism evidence="3 4">
    <name type="scientific">Chlamydomonas incerta</name>
    <dbReference type="NCBI Taxonomy" id="51695"/>
    <lineage>
        <taxon>Eukaryota</taxon>
        <taxon>Viridiplantae</taxon>
        <taxon>Chlorophyta</taxon>
        <taxon>core chlorophytes</taxon>
        <taxon>Chlorophyceae</taxon>
        <taxon>CS clade</taxon>
        <taxon>Chlamydomonadales</taxon>
        <taxon>Chlamydomonadaceae</taxon>
        <taxon>Chlamydomonas</taxon>
    </lineage>
</organism>
<keyword evidence="2" id="KW-0472">Membrane</keyword>
<dbReference type="EMBL" id="JAEHOC010000015">
    <property type="protein sequence ID" value="KAG2435394.1"/>
    <property type="molecule type" value="Genomic_DNA"/>
</dbReference>
<feature type="compositionally biased region" description="Gly residues" evidence="1">
    <location>
        <begin position="626"/>
        <end position="650"/>
    </location>
</feature>
<evidence type="ECO:0000313" key="3">
    <source>
        <dbReference type="EMBL" id="KAG2435394.1"/>
    </source>
</evidence>
<dbReference type="GO" id="GO:0030149">
    <property type="term" value="P:sphingolipid catabolic process"/>
    <property type="evidence" value="ECO:0007669"/>
    <property type="project" value="TreeGrafter"/>
</dbReference>
<dbReference type="PANTHER" id="PTHR12393">
    <property type="entry name" value="SPHINGOMYELIN PHOSPHODIESTERASE RELATED"/>
    <property type="match status" value="1"/>
</dbReference>
<feature type="transmembrane region" description="Helical" evidence="2">
    <location>
        <begin position="6"/>
        <end position="24"/>
    </location>
</feature>
<name>A0A835T7U4_CHLIN</name>
<evidence type="ECO:0000313" key="4">
    <source>
        <dbReference type="Proteomes" id="UP000650467"/>
    </source>
</evidence>
<evidence type="ECO:0000256" key="1">
    <source>
        <dbReference type="SAM" id="MobiDB-lite"/>
    </source>
</evidence>
<dbReference type="InterPro" id="IPR036770">
    <property type="entry name" value="Ankyrin_rpt-contain_sf"/>
</dbReference>
<feature type="region of interest" description="Disordered" evidence="1">
    <location>
        <begin position="606"/>
        <end position="671"/>
    </location>
</feature>
<gene>
    <name evidence="3" type="ORF">HXX76_007466</name>
</gene>
<reference evidence="3" key="1">
    <citation type="journal article" date="2020" name="bioRxiv">
        <title>Comparative genomics of Chlamydomonas.</title>
        <authorList>
            <person name="Craig R.J."/>
            <person name="Hasan A.R."/>
            <person name="Ness R.W."/>
            <person name="Keightley P.D."/>
        </authorList>
    </citation>
    <scope>NUCLEOTIDE SEQUENCE</scope>
    <source>
        <strain evidence="3">SAG 7.73</strain>
    </source>
</reference>
<dbReference type="GO" id="GO:0004620">
    <property type="term" value="F:phospholipase activity"/>
    <property type="evidence" value="ECO:0007669"/>
    <property type="project" value="TreeGrafter"/>
</dbReference>
<dbReference type="OrthoDB" id="125991at2759"/>
<dbReference type="Gene3D" id="1.25.40.20">
    <property type="entry name" value="Ankyrin repeat-containing domain"/>
    <property type="match status" value="1"/>
</dbReference>
<keyword evidence="2" id="KW-0812">Transmembrane</keyword>
<evidence type="ECO:0000256" key="2">
    <source>
        <dbReference type="SAM" id="Phobius"/>
    </source>
</evidence>
<feature type="compositionally biased region" description="Polar residues" evidence="1">
    <location>
        <begin position="740"/>
        <end position="750"/>
    </location>
</feature>
<dbReference type="GO" id="GO:0071944">
    <property type="term" value="C:cell periphery"/>
    <property type="evidence" value="ECO:0007669"/>
    <property type="project" value="TreeGrafter"/>
</dbReference>
<dbReference type="AlphaFoldDB" id="A0A835T7U4"/>